<keyword evidence="3" id="KW-0210">Decarboxylase</keyword>
<dbReference type="PANTHER" id="PTHR45677:SF8">
    <property type="entry name" value="CYSTEINE SULFINIC ACID DECARBOXYLASE"/>
    <property type="match status" value="1"/>
</dbReference>
<evidence type="ECO:0000256" key="1">
    <source>
        <dbReference type="ARBA" id="ARBA00001933"/>
    </source>
</evidence>
<sequence length="525" mass="57182">MDSEGRSASDACPTSSSDISVELSSLLELVKSSLLHHVAQADASNAARRIGRGNGLALTTQTPALLPPDIVSQRVGLNLAENPQGKDGLIQLVDRILHFSVNTWDHGFMHKLYSGTNPVGVISELILATLNTNLHVYTVSPALSVIEKQTGRTLAGLFGLRETYSGGVTQPGGSASNFNSVLIARHRVSPSIKERGVSEQQHGKLVLFTSIDSHYSLDKAAQMCGIGSEGVWKVPTDSEGRMSVPALRQSVQKAINQGKRPFYVNATAGTTVRGAYDPIEEIADVCQEFGLWLHVDGSLGGSAIFSRRQSWRLKGSERADSITINPHKMLSVPATCSFLLGRDLRRFRSANSIDAGYLFHEEDTLAPGPEDADITYDLAEFTPQCGRRGDALKLALGWVYYGRIGYERYVDNAFDMTSYLADMVKAHPRMEIAAVPQSVQVCFYYMPSSATGEHELAQAAKRNTEISAFISERLPSRGLMVDYAPGPVGKFLRVVTNGHTQKETMDYMMSAIDEIGLSLIMPEQP</sequence>
<evidence type="ECO:0000256" key="7">
    <source>
        <dbReference type="RuleBase" id="RU000382"/>
    </source>
</evidence>
<dbReference type="OrthoDB" id="392571at2759"/>
<keyword evidence="4 6" id="KW-0663">Pyridoxal phosphate</keyword>
<dbReference type="Pfam" id="PF00282">
    <property type="entry name" value="Pyridoxal_deC"/>
    <property type="match status" value="1"/>
</dbReference>
<feature type="modified residue" description="N6-(pyridoxal phosphate)lysine" evidence="6">
    <location>
        <position position="328"/>
    </location>
</feature>
<dbReference type="SUPFAM" id="SSF53383">
    <property type="entry name" value="PLP-dependent transferases"/>
    <property type="match status" value="1"/>
</dbReference>
<dbReference type="InterPro" id="IPR015424">
    <property type="entry name" value="PyrdxlP-dep_Trfase"/>
</dbReference>
<evidence type="ECO:0000313" key="9">
    <source>
        <dbReference type="Proteomes" id="UP000799764"/>
    </source>
</evidence>
<dbReference type="GO" id="GO:0005737">
    <property type="term" value="C:cytoplasm"/>
    <property type="evidence" value="ECO:0007669"/>
    <property type="project" value="TreeGrafter"/>
</dbReference>
<dbReference type="EMBL" id="MU001503">
    <property type="protein sequence ID" value="KAF2443237.1"/>
    <property type="molecule type" value="Genomic_DNA"/>
</dbReference>
<keyword evidence="8" id="KW-0808">Transferase</keyword>
<keyword evidence="5 7" id="KW-0456">Lyase</keyword>
<dbReference type="InterPro" id="IPR002129">
    <property type="entry name" value="PyrdxlP-dep_de-COase"/>
</dbReference>
<dbReference type="GO" id="GO:0016831">
    <property type="term" value="F:carboxy-lyase activity"/>
    <property type="evidence" value="ECO:0007669"/>
    <property type="project" value="UniProtKB-KW"/>
</dbReference>
<comment type="similarity">
    <text evidence="2 7">Belongs to the group II decarboxylase family.</text>
</comment>
<evidence type="ECO:0000256" key="3">
    <source>
        <dbReference type="ARBA" id="ARBA00022793"/>
    </source>
</evidence>
<accession>A0A9P4PFW8</accession>
<dbReference type="AlphaFoldDB" id="A0A9P4PFW8"/>
<organism evidence="8 9">
    <name type="scientific">Karstenula rhodostoma CBS 690.94</name>
    <dbReference type="NCBI Taxonomy" id="1392251"/>
    <lineage>
        <taxon>Eukaryota</taxon>
        <taxon>Fungi</taxon>
        <taxon>Dikarya</taxon>
        <taxon>Ascomycota</taxon>
        <taxon>Pezizomycotina</taxon>
        <taxon>Dothideomycetes</taxon>
        <taxon>Pleosporomycetidae</taxon>
        <taxon>Pleosporales</taxon>
        <taxon>Massarineae</taxon>
        <taxon>Didymosphaeriaceae</taxon>
        <taxon>Karstenula</taxon>
    </lineage>
</organism>
<protein>
    <submittedName>
        <fullName evidence="8">PLP-dependent transferase</fullName>
    </submittedName>
</protein>
<gene>
    <name evidence="8" type="ORF">P171DRAFT_487187</name>
</gene>
<dbReference type="Gene3D" id="3.40.640.10">
    <property type="entry name" value="Type I PLP-dependent aspartate aminotransferase-like (Major domain)"/>
    <property type="match status" value="1"/>
</dbReference>
<evidence type="ECO:0000256" key="2">
    <source>
        <dbReference type="ARBA" id="ARBA00009533"/>
    </source>
</evidence>
<comment type="caution">
    <text evidence="8">The sequence shown here is derived from an EMBL/GenBank/DDBJ whole genome shotgun (WGS) entry which is preliminary data.</text>
</comment>
<dbReference type="GO" id="GO:0030170">
    <property type="term" value="F:pyridoxal phosphate binding"/>
    <property type="evidence" value="ECO:0007669"/>
    <property type="project" value="InterPro"/>
</dbReference>
<dbReference type="InterPro" id="IPR015421">
    <property type="entry name" value="PyrdxlP-dep_Trfase_major"/>
</dbReference>
<comment type="cofactor">
    <cofactor evidence="1 6 7">
        <name>pyridoxal 5'-phosphate</name>
        <dbReference type="ChEBI" id="CHEBI:597326"/>
    </cofactor>
</comment>
<name>A0A9P4PFW8_9PLEO</name>
<dbReference type="Gene3D" id="3.90.1150.170">
    <property type="match status" value="1"/>
</dbReference>
<dbReference type="GO" id="GO:0019752">
    <property type="term" value="P:carboxylic acid metabolic process"/>
    <property type="evidence" value="ECO:0007669"/>
    <property type="project" value="InterPro"/>
</dbReference>
<keyword evidence="9" id="KW-1185">Reference proteome</keyword>
<evidence type="ECO:0000313" key="8">
    <source>
        <dbReference type="EMBL" id="KAF2443237.1"/>
    </source>
</evidence>
<evidence type="ECO:0000256" key="6">
    <source>
        <dbReference type="PIRSR" id="PIRSR602129-50"/>
    </source>
</evidence>
<proteinExistence type="inferred from homology"/>
<reference evidence="8" key="1">
    <citation type="journal article" date="2020" name="Stud. Mycol.">
        <title>101 Dothideomycetes genomes: a test case for predicting lifestyles and emergence of pathogens.</title>
        <authorList>
            <person name="Haridas S."/>
            <person name="Albert R."/>
            <person name="Binder M."/>
            <person name="Bloem J."/>
            <person name="Labutti K."/>
            <person name="Salamov A."/>
            <person name="Andreopoulos B."/>
            <person name="Baker S."/>
            <person name="Barry K."/>
            <person name="Bills G."/>
            <person name="Bluhm B."/>
            <person name="Cannon C."/>
            <person name="Castanera R."/>
            <person name="Culley D."/>
            <person name="Daum C."/>
            <person name="Ezra D."/>
            <person name="Gonzalez J."/>
            <person name="Henrissat B."/>
            <person name="Kuo A."/>
            <person name="Liang C."/>
            <person name="Lipzen A."/>
            <person name="Lutzoni F."/>
            <person name="Magnuson J."/>
            <person name="Mondo S."/>
            <person name="Nolan M."/>
            <person name="Ohm R."/>
            <person name="Pangilinan J."/>
            <person name="Park H.-J."/>
            <person name="Ramirez L."/>
            <person name="Alfaro M."/>
            <person name="Sun H."/>
            <person name="Tritt A."/>
            <person name="Yoshinaga Y."/>
            <person name="Zwiers L.-H."/>
            <person name="Turgeon B."/>
            <person name="Goodwin S."/>
            <person name="Spatafora J."/>
            <person name="Crous P."/>
            <person name="Grigoriev I."/>
        </authorList>
    </citation>
    <scope>NUCLEOTIDE SEQUENCE</scope>
    <source>
        <strain evidence="8">CBS 690.94</strain>
    </source>
</reference>
<evidence type="ECO:0000256" key="5">
    <source>
        <dbReference type="ARBA" id="ARBA00023239"/>
    </source>
</evidence>
<evidence type="ECO:0000256" key="4">
    <source>
        <dbReference type="ARBA" id="ARBA00022898"/>
    </source>
</evidence>
<dbReference type="PANTHER" id="PTHR45677">
    <property type="entry name" value="GLUTAMATE DECARBOXYLASE-RELATED"/>
    <property type="match status" value="1"/>
</dbReference>
<dbReference type="Proteomes" id="UP000799764">
    <property type="component" value="Unassembled WGS sequence"/>
</dbReference>
<dbReference type="GO" id="GO:0016740">
    <property type="term" value="F:transferase activity"/>
    <property type="evidence" value="ECO:0007669"/>
    <property type="project" value="UniProtKB-KW"/>
</dbReference>